<accession>A0A154L4F2</accession>
<comment type="caution">
    <text evidence="1">The sequence shown here is derived from an EMBL/GenBank/DDBJ whole genome shotgun (WGS) entry which is preliminary data.</text>
</comment>
<dbReference type="AlphaFoldDB" id="A0A154L4F2"/>
<reference evidence="1 2" key="1">
    <citation type="submission" date="2015-12" db="EMBL/GenBank/DDBJ databases">
        <title>Genome sequence of Thalassospira lucentensis MCCC 1A02072.</title>
        <authorList>
            <person name="Lu L."/>
            <person name="Lai Q."/>
            <person name="Shao Z."/>
            <person name="Qian P."/>
        </authorList>
    </citation>
    <scope>NUCLEOTIDE SEQUENCE [LARGE SCALE GENOMIC DNA]</scope>
    <source>
        <strain evidence="1 2">MCCC 1A02072</strain>
    </source>
</reference>
<name>A0A154L4F2_9PROT</name>
<dbReference type="RefSeq" id="WP_062952068.1">
    <property type="nucleotide sequence ID" value="NZ_LPVY01000013.1"/>
</dbReference>
<dbReference type="Proteomes" id="UP000076335">
    <property type="component" value="Unassembled WGS sequence"/>
</dbReference>
<evidence type="ECO:0000313" key="1">
    <source>
        <dbReference type="EMBL" id="KZB64088.1"/>
    </source>
</evidence>
<proteinExistence type="predicted"/>
<sequence length="316" mass="34534">MIKPHEPVNEIDLLAYADGTLDGDPARRAEVEEYLKQHPEQAERIIAFMHQDDDIHRLYDPVLDEPVPDRLRAVLEQPQPGRYAQMLMRTGFAASILLAASGGWYLGRTIPSDDLPQRDSIAASALDGYRNGIALSDTKISSSQAPVATAHASGPEWSNTISSMAGHIMLQMRVPDLSAQGYHLQENREIDTDGGNAVQIGYVNDTGDKLVLLLQPRWNTGVYDLRVDERDGFSVATWADGPITFGLASSIKAGQAYELATFIRKSTQSVEFSDPARLPDIQAPRQASEPEVAQSDPVIGSEISGGVIEAPVFRQN</sequence>
<protein>
    <recommendedName>
        <fullName evidence="3">Anti-sigma factor</fullName>
    </recommendedName>
</protein>
<evidence type="ECO:0000313" key="2">
    <source>
        <dbReference type="Proteomes" id="UP000076335"/>
    </source>
</evidence>
<gene>
    <name evidence="1" type="ORF">AUP42_20070</name>
</gene>
<dbReference type="OrthoDB" id="7306893at2"/>
<organism evidence="1 2">
    <name type="scientific">Thalassospira lucentensis</name>
    <dbReference type="NCBI Taxonomy" id="168935"/>
    <lineage>
        <taxon>Bacteria</taxon>
        <taxon>Pseudomonadati</taxon>
        <taxon>Pseudomonadota</taxon>
        <taxon>Alphaproteobacteria</taxon>
        <taxon>Rhodospirillales</taxon>
        <taxon>Thalassospiraceae</taxon>
        <taxon>Thalassospira</taxon>
    </lineage>
</organism>
<dbReference type="EMBL" id="LPVY01000013">
    <property type="protein sequence ID" value="KZB64088.1"/>
    <property type="molecule type" value="Genomic_DNA"/>
</dbReference>
<evidence type="ECO:0008006" key="3">
    <source>
        <dbReference type="Google" id="ProtNLM"/>
    </source>
</evidence>